<organism evidence="2 3">
    <name type="scientific">Allosaccharopolyspora coralli</name>
    <dbReference type="NCBI Taxonomy" id="2665642"/>
    <lineage>
        <taxon>Bacteria</taxon>
        <taxon>Bacillati</taxon>
        <taxon>Actinomycetota</taxon>
        <taxon>Actinomycetes</taxon>
        <taxon>Pseudonocardiales</taxon>
        <taxon>Pseudonocardiaceae</taxon>
        <taxon>Allosaccharopolyspora</taxon>
    </lineage>
</organism>
<proteinExistence type="predicted"/>
<dbReference type="KEGG" id="sace:GIY23_13890"/>
<reference evidence="3" key="1">
    <citation type="submission" date="2019-11" db="EMBL/GenBank/DDBJ databases">
        <title>The complete genome sequence of Saccharopolyspora sp. E2A.</title>
        <authorList>
            <person name="Zhang G."/>
        </authorList>
    </citation>
    <scope>NUCLEOTIDE SEQUENCE [LARGE SCALE GENOMIC DNA]</scope>
    <source>
        <strain evidence="3">E2A</strain>
    </source>
</reference>
<feature type="compositionally biased region" description="Basic and acidic residues" evidence="1">
    <location>
        <begin position="50"/>
        <end position="66"/>
    </location>
</feature>
<feature type="region of interest" description="Disordered" evidence="1">
    <location>
        <begin position="1"/>
        <end position="92"/>
    </location>
</feature>
<evidence type="ECO:0000313" key="3">
    <source>
        <dbReference type="Proteomes" id="UP000371041"/>
    </source>
</evidence>
<dbReference type="Proteomes" id="UP000371041">
    <property type="component" value="Chromosome"/>
</dbReference>
<dbReference type="AlphaFoldDB" id="A0A5Q3Q732"/>
<name>A0A5Q3Q732_9PSEU</name>
<accession>A0A5Q3Q732</accession>
<evidence type="ECO:0000313" key="2">
    <source>
        <dbReference type="EMBL" id="QGK70471.1"/>
    </source>
</evidence>
<sequence length="92" mass="9898">MRPPKEPESSLGANAGTSPADEQPAEHFRGQTEDYEGSALTAHTPGVQRGEQRAFDKSAEELEKQRTQPGINPNPPLDPETMRDTGPADQGS</sequence>
<gene>
    <name evidence="2" type="ORF">GIY23_13890</name>
</gene>
<evidence type="ECO:0000256" key="1">
    <source>
        <dbReference type="SAM" id="MobiDB-lite"/>
    </source>
</evidence>
<dbReference type="RefSeq" id="WP_154077053.1">
    <property type="nucleotide sequence ID" value="NZ_CP045929.1"/>
</dbReference>
<dbReference type="EMBL" id="CP045929">
    <property type="protein sequence ID" value="QGK70471.1"/>
    <property type="molecule type" value="Genomic_DNA"/>
</dbReference>
<keyword evidence="3" id="KW-1185">Reference proteome</keyword>
<protein>
    <submittedName>
        <fullName evidence="2">Uncharacterized protein</fullName>
    </submittedName>
</protein>